<dbReference type="Proteomes" id="UP000465601">
    <property type="component" value="Unassembled WGS sequence"/>
</dbReference>
<dbReference type="HAMAP" id="MF_00048">
    <property type="entry name" value="UPF0102"/>
    <property type="match status" value="1"/>
</dbReference>
<dbReference type="NCBIfam" id="NF009150">
    <property type="entry name" value="PRK12497.1-3"/>
    <property type="match status" value="1"/>
</dbReference>
<dbReference type="InterPro" id="IPR003509">
    <property type="entry name" value="UPF0102_YraN-like"/>
</dbReference>
<reference evidence="3 4" key="1">
    <citation type="submission" date="2019-10" db="EMBL/GenBank/DDBJ databases">
        <title>Alkaliphilus serpentinus sp. nov. and Alkaliphilus pronyensis sp. nov., two novel anaerobic alkaliphilic species isolated from the serpentinized-hosted hydrothermal field of the Prony Bay (New Caledonia).</title>
        <authorList>
            <person name="Postec A."/>
        </authorList>
    </citation>
    <scope>NUCLEOTIDE SEQUENCE [LARGE SCALE GENOMIC DNA]</scope>
    <source>
        <strain evidence="3 4">LacT</strain>
    </source>
</reference>
<dbReference type="NCBIfam" id="NF009154">
    <property type="entry name" value="PRK12497.3-3"/>
    <property type="match status" value="1"/>
</dbReference>
<dbReference type="RefSeq" id="WP_151865130.1">
    <property type="nucleotide sequence ID" value="NZ_WBZB01000013.1"/>
</dbReference>
<comment type="similarity">
    <text evidence="1 2">Belongs to the UPF0102 family.</text>
</comment>
<dbReference type="InterPro" id="IPR011335">
    <property type="entry name" value="Restrct_endonuc-II-like"/>
</dbReference>
<dbReference type="CDD" id="cd20736">
    <property type="entry name" value="PoNe_Nuclease"/>
    <property type="match status" value="1"/>
</dbReference>
<dbReference type="Pfam" id="PF02021">
    <property type="entry name" value="UPF0102"/>
    <property type="match status" value="1"/>
</dbReference>
<dbReference type="PANTHER" id="PTHR34039">
    <property type="entry name" value="UPF0102 PROTEIN YRAN"/>
    <property type="match status" value="1"/>
</dbReference>
<accession>A0A833HPY1</accession>
<name>A0A833HPY1_9FIRM</name>
<evidence type="ECO:0000256" key="1">
    <source>
        <dbReference type="ARBA" id="ARBA00006738"/>
    </source>
</evidence>
<dbReference type="OrthoDB" id="9802516at2"/>
<evidence type="ECO:0000313" key="3">
    <source>
        <dbReference type="EMBL" id="KAB3531403.1"/>
    </source>
</evidence>
<proteinExistence type="inferred from homology"/>
<dbReference type="AlphaFoldDB" id="A0A833HPY1"/>
<dbReference type="InterPro" id="IPR011856">
    <property type="entry name" value="tRNA_endonuc-like_dom_sf"/>
</dbReference>
<sequence length="115" mass="13548">MKKSLGKDGEAFARSYLIREGYHILFNNYRTRFGEMDIIAKKGNLIVFVEVKTRTSTVYGQPRESINYKKQMNYQRLALHYVQNNPVAEADYRFDVIEIIKKGEEYSINHIMNAF</sequence>
<dbReference type="Gene3D" id="3.40.1350.10">
    <property type="match status" value="1"/>
</dbReference>
<organism evidence="3 4">
    <name type="scientific">Alkaliphilus serpentinus</name>
    <dbReference type="NCBI Taxonomy" id="1482731"/>
    <lineage>
        <taxon>Bacteria</taxon>
        <taxon>Bacillati</taxon>
        <taxon>Bacillota</taxon>
        <taxon>Clostridia</taxon>
        <taxon>Peptostreptococcales</taxon>
        <taxon>Natronincolaceae</taxon>
        <taxon>Alkaliphilus</taxon>
    </lineage>
</organism>
<gene>
    <name evidence="3" type="ORF">F8153_04285</name>
</gene>
<keyword evidence="4" id="KW-1185">Reference proteome</keyword>
<dbReference type="PANTHER" id="PTHR34039:SF1">
    <property type="entry name" value="UPF0102 PROTEIN YRAN"/>
    <property type="match status" value="1"/>
</dbReference>
<evidence type="ECO:0000313" key="4">
    <source>
        <dbReference type="Proteomes" id="UP000465601"/>
    </source>
</evidence>
<evidence type="ECO:0000256" key="2">
    <source>
        <dbReference type="HAMAP-Rule" id="MF_00048"/>
    </source>
</evidence>
<dbReference type="NCBIfam" id="TIGR00252">
    <property type="entry name" value="YraN family protein"/>
    <property type="match status" value="1"/>
</dbReference>
<comment type="caution">
    <text evidence="3">The sequence shown here is derived from an EMBL/GenBank/DDBJ whole genome shotgun (WGS) entry which is preliminary data.</text>
</comment>
<dbReference type="SUPFAM" id="SSF52980">
    <property type="entry name" value="Restriction endonuclease-like"/>
    <property type="match status" value="1"/>
</dbReference>
<protein>
    <recommendedName>
        <fullName evidence="2">UPF0102 protein F8153_04285</fullName>
    </recommendedName>
</protein>
<dbReference type="GO" id="GO:0003676">
    <property type="term" value="F:nucleic acid binding"/>
    <property type="evidence" value="ECO:0007669"/>
    <property type="project" value="InterPro"/>
</dbReference>
<dbReference type="EMBL" id="WBZB01000013">
    <property type="protein sequence ID" value="KAB3531403.1"/>
    <property type="molecule type" value="Genomic_DNA"/>
</dbReference>